<dbReference type="Proteomes" id="UP001235030">
    <property type="component" value="Chromosome"/>
</dbReference>
<feature type="domain" description="Phage head morphogenesis" evidence="1">
    <location>
        <begin position="145"/>
        <end position="267"/>
    </location>
</feature>
<dbReference type="InterPro" id="IPR006528">
    <property type="entry name" value="Phage_head_morphogenesis_dom"/>
</dbReference>
<dbReference type="EMBL" id="CP101637">
    <property type="protein sequence ID" value="WMT80659.1"/>
    <property type="molecule type" value="Genomic_DNA"/>
</dbReference>
<reference evidence="2 3" key="1">
    <citation type="submission" date="2022-07" db="EMBL/GenBank/DDBJ databases">
        <title>Genome sequence of Terrisporobacter mayombei DSM6539.</title>
        <authorList>
            <person name="Boeer T."/>
            <person name="Bengelsdorf F.R."/>
            <person name="Daniel R."/>
            <person name="Poehlein A."/>
        </authorList>
    </citation>
    <scope>NUCLEOTIDE SEQUENCE [LARGE SCALE GENOMIC DNA]</scope>
    <source>
        <strain evidence="2 3">DSM 6539</strain>
    </source>
</reference>
<protein>
    <recommendedName>
        <fullName evidence="1">Phage head morphogenesis domain-containing protein</fullName>
    </recommendedName>
</protein>
<name>A0ABY9PZQ7_9FIRM</name>
<dbReference type="RefSeq" id="WP_228104887.1">
    <property type="nucleotide sequence ID" value="NZ_CP101637.1"/>
</dbReference>
<organism evidence="2 3">
    <name type="scientific">Terrisporobacter mayombei</name>
    <dbReference type="NCBI Taxonomy" id="1541"/>
    <lineage>
        <taxon>Bacteria</taxon>
        <taxon>Bacillati</taxon>
        <taxon>Bacillota</taxon>
        <taxon>Clostridia</taxon>
        <taxon>Peptostreptococcales</taxon>
        <taxon>Peptostreptococcaceae</taxon>
        <taxon>Terrisporobacter</taxon>
    </lineage>
</organism>
<gene>
    <name evidence="2" type="ORF">TEMA_09800</name>
</gene>
<sequence>MGYIEDLDKYLKRNKVKLNKKEQQEILRVYNKAFDSMLKQYKNSTHKKNATQIARTAYCKQLHSEILSIIKEHNIKVTDDILNAQVDTLMQGAEYYKDTELYKNVTKHANIVNRQVVEQMIKGSIYKDGVGLSKRLWKDVNASGDKIETAITSLIAEGKGATEIAKNLTQFAKGGHRTWDKAKIKEKLGSAYAGRYGAGGIDYEALRLARTTLNHQAQLTQKSANQVNPYAQKLKYHSAHSSNRTCKQCEDRDGQIFDIDKCPFDHPNGMCHMEVVYCINGKEVSSTQMADDIGKWIKGEENSGTMDILYRNIPLEDIKKYSHIKNSGAIFGAYNDDNDPYEKNRYKHAKMYYESIRNRDKSLEIKKISINTGFKEKDIENVYNHVFMNKYELDGGFKRFDPDYDMACSWARLREGKNIQEHDIIMLKHERLEYYLMKRYNLSYRKAHDIVESKYDYKKATDEFNKRKKGV</sequence>
<evidence type="ECO:0000313" key="2">
    <source>
        <dbReference type="EMBL" id="WMT80659.1"/>
    </source>
</evidence>
<evidence type="ECO:0000259" key="1">
    <source>
        <dbReference type="Pfam" id="PF04233"/>
    </source>
</evidence>
<proteinExistence type="predicted"/>
<evidence type="ECO:0000313" key="3">
    <source>
        <dbReference type="Proteomes" id="UP001235030"/>
    </source>
</evidence>
<keyword evidence="3" id="KW-1185">Reference proteome</keyword>
<accession>A0ABY9PZQ7</accession>
<dbReference type="Pfam" id="PF04233">
    <property type="entry name" value="Phage_Mu_F"/>
    <property type="match status" value="1"/>
</dbReference>